<feature type="compositionally biased region" description="Basic and acidic residues" evidence="1">
    <location>
        <begin position="1"/>
        <end position="16"/>
    </location>
</feature>
<dbReference type="HOGENOM" id="CLU_896664_0_0_7"/>
<feature type="region of interest" description="Disordered" evidence="1">
    <location>
        <begin position="1"/>
        <end position="165"/>
    </location>
</feature>
<evidence type="ECO:0000313" key="2">
    <source>
        <dbReference type="EMBL" id="AGC43181.1"/>
    </source>
</evidence>
<dbReference type="AlphaFoldDB" id="L7U323"/>
<dbReference type="STRING" id="1278073.MYSTI_01849"/>
<evidence type="ECO:0000313" key="3">
    <source>
        <dbReference type="Proteomes" id="UP000011131"/>
    </source>
</evidence>
<sequence length="310" mass="34779">MNEWHEGEDTRAREGTEESFIQRPRTAPQRKPRGTTRAASTDRRPGGVRVTTTRRAGSKKRVAAKAGRGLWKPNPKRRWPRHRPWRFLGVGPRLPLVVEPIPEPPPEASPPPPPPPPRNTASGGSAPPPEPPPYEDDAPVDDVPEEPGDEPTEPDTQEELLTSGPRISWSKVTVERYPFTRFPDGGGVYVVEEEGRPLFVGATPHFQEHWRERLSSLYQMGFTRRGGRLLRPLTLWFARLQPNTPRARKQVQRALCQALPRVGVVRTGTLRNPGFVEEGPDDDLSTLPGLFPHSTWGRQAAQALRNIPLR</sequence>
<dbReference type="Proteomes" id="UP000011131">
    <property type="component" value="Chromosome"/>
</dbReference>
<name>L7U323_MYXSD</name>
<reference evidence="2 3" key="1">
    <citation type="journal article" date="2013" name="Genome Announc.">
        <title>Complete genome sequence of Myxococcus stipitatus strain DSM 14675, a fruiting myxobacterium.</title>
        <authorList>
            <person name="Huntley S."/>
            <person name="Kneip S."/>
            <person name="Treuner-Lange A."/>
            <person name="Sogaard-Andersen L."/>
        </authorList>
    </citation>
    <scope>NUCLEOTIDE SEQUENCE [LARGE SCALE GENOMIC DNA]</scope>
    <source>
        <strain evidence="3">DSM 14675 / JCM 12634 / Mx s8</strain>
    </source>
</reference>
<gene>
    <name evidence="2" type="ordered locus">MYSTI_01849</name>
</gene>
<feature type="compositionally biased region" description="Basic residues" evidence="1">
    <location>
        <begin position="74"/>
        <end position="85"/>
    </location>
</feature>
<accession>L7U323</accession>
<feature type="compositionally biased region" description="Acidic residues" evidence="1">
    <location>
        <begin position="133"/>
        <end position="158"/>
    </location>
</feature>
<dbReference type="KEGG" id="msd:MYSTI_01849"/>
<evidence type="ECO:0000256" key="1">
    <source>
        <dbReference type="SAM" id="MobiDB-lite"/>
    </source>
</evidence>
<dbReference type="EMBL" id="CP004025">
    <property type="protein sequence ID" value="AGC43181.1"/>
    <property type="molecule type" value="Genomic_DNA"/>
</dbReference>
<organism evidence="2 3">
    <name type="scientific">Myxococcus stipitatus (strain DSM 14675 / JCM 12634 / Mx s8)</name>
    <dbReference type="NCBI Taxonomy" id="1278073"/>
    <lineage>
        <taxon>Bacteria</taxon>
        <taxon>Pseudomonadati</taxon>
        <taxon>Myxococcota</taxon>
        <taxon>Myxococcia</taxon>
        <taxon>Myxococcales</taxon>
        <taxon>Cystobacterineae</taxon>
        <taxon>Myxococcaceae</taxon>
        <taxon>Myxococcus</taxon>
    </lineage>
</organism>
<keyword evidence="3" id="KW-1185">Reference proteome</keyword>
<feature type="compositionally biased region" description="Pro residues" evidence="1">
    <location>
        <begin position="101"/>
        <end position="118"/>
    </location>
</feature>
<evidence type="ECO:0008006" key="4">
    <source>
        <dbReference type="Google" id="ProtNLM"/>
    </source>
</evidence>
<proteinExistence type="predicted"/>
<dbReference type="RefSeq" id="WP_015347443.1">
    <property type="nucleotide sequence ID" value="NC_020126.1"/>
</dbReference>
<dbReference type="PATRIC" id="fig|1278073.3.peg.1898"/>
<protein>
    <recommendedName>
        <fullName evidence="4">GIY-YIG domain-containing protein</fullName>
    </recommendedName>
</protein>